<dbReference type="AlphaFoldDB" id="A0A9X2FE32"/>
<keyword evidence="2" id="KW-1185">Reference proteome</keyword>
<sequence>MAEGLPKRPAWAQFDQDGRYEARSFSKAGGIMPGTYEVQIDCWKTLPDEATGRPGQSYVPKDWVAELVVPSDSSGPIVADYDVTP</sequence>
<comment type="caution">
    <text evidence="1">The sequence shown here is derived from an EMBL/GenBank/DDBJ whole genome shotgun (WGS) entry which is preliminary data.</text>
</comment>
<evidence type="ECO:0000313" key="1">
    <source>
        <dbReference type="EMBL" id="MCO6046944.1"/>
    </source>
</evidence>
<reference evidence="1" key="1">
    <citation type="submission" date="2022-06" db="EMBL/GenBank/DDBJ databases">
        <title>Aeoliella straminimaris, a novel planctomycete from sediments.</title>
        <authorList>
            <person name="Vitorino I.R."/>
            <person name="Lage O.M."/>
        </authorList>
    </citation>
    <scope>NUCLEOTIDE SEQUENCE</scope>
    <source>
        <strain evidence="1">ICT_H6.2</strain>
    </source>
</reference>
<gene>
    <name evidence="1" type="ORF">NG895_23845</name>
</gene>
<name>A0A9X2FE32_9BACT</name>
<dbReference type="EMBL" id="JAMXLR010000081">
    <property type="protein sequence ID" value="MCO6046944.1"/>
    <property type="molecule type" value="Genomic_DNA"/>
</dbReference>
<dbReference type="Proteomes" id="UP001155241">
    <property type="component" value="Unassembled WGS sequence"/>
</dbReference>
<protein>
    <submittedName>
        <fullName evidence="1">Uncharacterized protein</fullName>
    </submittedName>
</protein>
<evidence type="ECO:0000313" key="2">
    <source>
        <dbReference type="Proteomes" id="UP001155241"/>
    </source>
</evidence>
<proteinExistence type="predicted"/>
<accession>A0A9X2FE32</accession>
<dbReference type="RefSeq" id="WP_252855057.1">
    <property type="nucleotide sequence ID" value="NZ_JAMXLR010000081.1"/>
</dbReference>
<organism evidence="1 2">
    <name type="scientific">Aeoliella straminimaris</name>
    <dbReference type="NCBI Taxonomy" id="2954799"/>
    <lineage>
        <taxon>Bacteria</taxon>
        <taxon>Pseudomonadati</taxon>
        <taxon>Planctomycetota</taxon>
        <taxon>Planctomycetia</taxon>
        <taxon>Pirellulales</taxon>
        <taxon>Lacipirellulaceae</taxon>
        <taxon>Aeoliella</taxon>
    </lineage>
</organism>